<evidence type="ECO:0008006" key="4">
    <source>
        <dbReference type="Google" id="ProtNLM"/>
    </source>
</evidence>
<dbReference type="AlphaFoldDB" id="A0A160T7S2"/>
<dbReference type="Pfam" id="PF03780">
    <property type="entry name" value="Asp23"/>
    <property type="match status" value="1"/>
</dbReference>
<accession>A0A160T7S2</accession>
<comment type="similarity">
    <text evidence="1">Belongs to the asp23 family.</text>
</comment>
<evidence type="ECO:0000256" key="1">
    <source>
        <dbReference type="ARBA" id="ARBA00005721"/>
    </source>
</evidence>
<dbReference type="RefSeq" id="WP_157913221.1">
    <property type="nucleotide sequence ID" value="NZ_LN890655.1"/>
</dbReference>
<keyword evidence="3" id="KW-1185">Reference proteome</keyword>
<proteinExistence type="inferred from homology"/>
<dbReference type="OrthoDB" id="9791482at2"/>
<protein>
    <recommendedName>
        <fullName evidence="4">Asp23/Gls24 family envelope stress response protein</fullName>
    </recommendedName>
</protein>
<dbReference type="EMBL" id="LN890655">
    <property type="protein sequence ID" value="CUS05155.2"/>
    <property type="molecule type" value="Genomic_DNA"/>
</dbReference>
<dbReference type="PANTHER" id="PTHR34297">
    <property type="entry name" value="HYPOTHETICAL CYTOSOLIC PROTEIN-RELATED"/>
    <property type="match status" value="1"/>
</dbReference>
<reference evidence="2" key="1">
    <citation type="submission" date="2016-01" db="EMBL/GenBank/DDBJ databases">
        <authorList>
            <person name="Mcilroy J.S."/>
            <person name="Karst M S."/>
            <person name="Albertsen M."/>
        </authorList>
    </citation>
    <scope>NUCLEOTIDE SEQUENCE</scope>
    <source>
        <strain evidence="2">Cfx-K</strain>
    </source>
</reference>
<evidence type="ECO:0000313" key="3">
    <source>
        <dbReference type="Proteomes" id="UP000215027"/>
    </source>
</evidence>
<dbReference type="InterPro" id="IPR005531">
    <property type="entry name" value="Asp23"/>
</dbReference>
<organism evidence="2 3">
    <name type="scientific">Candidatus Promineifilum breve</name>
    <dbReference type="NCBI Taxonomy" id="1806508"/>
    <lineage>
        <taxon>Bacteria</taxon>
        <taxon>Bacillati</taxon>
        <taxon>Chloroflexota</taxon>
        <taxon>Ardenticatenia</taxon>
        <taxon>Candidatus Promineifilales</taxon>
        <taxon>Candidatus Promineifilaceae</taxon>
        <taxon>Candidatus Promineifilum</taxon>
    </lineage>
</organism>
<gene>
    <name evidence="2" type="ORF">CFX0092_A3277</name>
</gene>
<evidence type="ECO:0000313" key="2">
    <source>
        <dbReference type="EMBL" id="CUS05155.2"/>
    </source>
</evidence>
<name>A0A160T7S2_9CHLR</name>
<dbReference type="KEGG" id="pbf:CFX0092_A3277"/>
<dbReference type="PANTHER" id="PTHR34297:SF2">
    <property type="entry name" value="ASP23_GLS24 FAMILY ENVELOPE STRESS RESPONSE PROTEIN"/>
    <property type="match status" value="1"/>
</dbReference>
<dbReference type="Proteomes" id="UP000215027">
    <property type="component" value="Chromosome I"/>
</dbReference>
<sequence length="119" mass="12922">MPVQEDSKGKIDISSATIATITTQAVHQCYGVVGMASKNLVNGIAQLLSRDNRRGVEVKVDGDKIVIDVYVIVEYGVRIRVVAESIQNTVKFHVEKALGLPVSAVNVYVQGLRLSEGRQ</sequence>